<comment type="caution">
    <text evidence="1">The sequence shown here is derived from an EMBL/GenBank/DDBJ whole genome shotgun (WGS) entry which is preliminary data.</text>
</comment>
<dbReference type="EMBL" id="AZHD01000010">
    <property type="protein sequence ID" value="OAA59621.1"/>
    <property type="molecule type" value="Genomic_DNA"/>
</dbReference>
<dbReference type="OrthoDB" id="5290015at2759"/>
<proteinExistence type="predicted"/>
<sequence length="341" mass="37942">MDSNQGFGVFRVSDRFQLGHSGGGGRQIAEQLMLPGFTVFGAGFLPASEDTRVFVLLATALNLGLELLETLGGRQMLRELGLACINGWAATGAQNFAGDVLRMSDYVEHFLQRMRAFTPMVTLGSDMKNRDTIAGIGKFEAATFQLDNFVPNLYMHYAVNLEIVRAMELNDRQLWRPFRAGEETQQQYEADRKNLKSRHNTLLFILGIAFYHETCHMFTAYLAGNGVTDSPLNVTYLEYGEDQKNESSGESGRWAEAHLLGGSLEVYRDTNEGDDTSHGAARRIKESTIQSFVENVRTCPMPLKTFDRAVTPETRIRIGLRSFAHTNTGTHHQAGQAMSAL</sequence>
<dbReference type="AlphaFoldDB" id="A0A167SH27"/>
<keyword evidence="2" id="KW-1185">Reference proteome</keyword>
<evidence type="ECO:0000313" key="1">
    <source>
        <dbReference type="EMBL" id="OAA59621.1"/>
    </source>
</evidence>
<name>A0A167SH27_9HYPO</name>
<accession>A0A167SH27</accession>
<evidence type="ECO:0000313" key="2">
    <source>
        <dbReference type="Proteomes" id="UP000076874"/>
    </source>
</evidence>
<protein>
    <submittedName>
        <fullName evidence="1">Uncharacterized protein</fullName>
    </submittedName>
</protein>
<reference evidence="1 2" key="1">
    <citation type="journal article" date="2016" name="Genome Biol. Evol.">
        <title>Divergent and convergent evolution of fungal pathogenicity.</title>
        <authorList>
            <person name="Shang Y."/>
            <person name="Xiao G."/>
            <person name="Zheng P."/>
            <person name="Cen K."/>
            <person name="Zhan S."/>
            <person name="Wang C."/>
        </authorList>
    </citation>
    <scope>NUCLEOTIDE SEQUENCE [LARGE SCALE GENOMIC DNA]</scope>
    <source>
        <strain evidence="1 2">RCEF 264</strain>
    </source>
</reference>
<organism evidence="1 2">
    <name type="scientific">Niveomyces insectorum RCEF 264</name>
    <dbReference type="NCBI Taxonomy" id="1081102"/>
    <lineage>
        <taxon>Eukaryota</taxon>
        <taxon>Fungi</taxon>
        <taxon>Dikarya</taxon>
        <taxon>Ascomycota</taxon>
        <taxon>Pezizomycotina</taxon>
        <taxon>Sordariomycetes</taxon>
        <taxon>Hypocreomycetidae</taxon>
        <taxon>Hypocreales</taxon>
        <taxon>Cordycipitaceae</taxon>
        <taxon>Niveomyces</taxon>
    </lineage>
</organism>
<dbReference type="Proteomes" id="UP000076874">
    <property type="component" value="Unassembled WGS sequence"/>
</dbReference>
<gene>
    <name evidence="1" type="ORF">SPI_05819</name>
</gene>